<dbReference type="EMBL" id="MEXN01000004">
    <property type="protein sequence ID" value="OGD03917.1"/>
    <property type="molecule type" value="Genomic_DNA"/>
</dbReference>
<proteinExistence type="predicted"/>
<sequence>MLTYQDLKKIGEMFENKFDERFKINIKPIQSTLRKVNKDIKLIINFFDREMIDLRKRVKVIERELNLNQI</sequence>
<name>A0A1F4ZE07_9BACT</name>
<evidence type="ECO:0000313" key="1">
    <source>
        <dbReference type="EMBL" id="OGD03917.1"/>
    </source>
</evidence>
<accession>A0A1F4ZE07</accession>
<evidence type="ECO:0000313" key="2">
    <source>
        <dbReference type="Proteomes" id="UP000177080"/>
    </source>
</evidence>
<reference evidence="1 2" key="1">
    <citation type="journal article" date="2016" name="Nat. Commun.">
        <title>Thousands of microbial genomes shed light on interconnected biogeochemical processes in an aquifer system.</title>
        <authorList>
            <person name="Anantharaman K."/>
            <person name="Brown C.T."/>
            <person name="Hug L.A."/>
            <person name="Sharon I."/>
            <person name="Castelle C.J."/>
            <person name="Probst A.J."/>
            <person name="Thomas B.C."/>
            <person name="Singh A."/>
            <person name="Wilkins M.J."/>
            <person name="Karaoz U."/>
            <person name="Brodie E.L."/>
            <person name="Williams K.H."/>
            <person name="Hubbard S.S."/>
            <person name="Banfield J.F."/>
        </authorList>
    </citation>
    <scope>NUCLEOTIDE SEQUENCE [LARGE SCALE GENOMIC DNA]</scope>
</reference>
<organism evidence="1 2">
    <name type="scientific">Candidatus Amesbacteria bacterium RIFCSPLOWO2_01_FULL_48_25</name>
    <dbReference type="NCBI Taxonomy" id="1797259"/>
    <lineage>
        <taxon>Bacteria</taxon>
        <taxon>Candidatus Amesiibacteriota</taxon>
    </lineage>
</organism>
<dbReference type="STRING" id="1797259.A2989_04430"/>
<protein>
    <submittedName>
        <fullName evidence="1">Uncharacterized protein</fullName>
    </submittedName>
</protein>
<gene>
    <name evidence="1" type="ORF">A2989_04430</name>
</gene>
<dbReference type="AlphaFoldDB" id="A0A1F4ZE07"/>
<dbReference type="Proteomes" id="UP000177080">
    <property type="component" value="Unassembled WGS sequence"/>
</dbReference>
<comment type="caution">
    <text evidence="1">The sequence shown here is derived from an EMBL/GenBank/DDBJ whole genome shotgun (WGS) entry which is preliminary data.</text>
</comment>